<protein>
    <recommendedName>
        <fullName evidence="2">Ribonuclease H2 subunit B</fullName>
    </recommendedName>
    <alternativeName>
        <fullName evidence="5">Ribonuclease HI subunit B</fullName>
    </alternativeName>
</protein>
<keyword evidence="10" id="KW-1185">Reference proteome</keyword>
<evidence type="ECO:0000256" key="2">
    <source>
        <dbReference type="ARBA" id="ARBA00019062"/>
    </source>
</evidence>
<feature type="domain" description="Ribonuclease H2 subunit B wHTH" evidence="7">
    <location>
        <begin position="127"/>
        <end position="324"/>
    </location>
</feature>
<dbReference type="InterPro" id="IPR019024">
    <property type="entry name" value="RNase_H2_suB_wHTH"/>
</dbReference>
<dbReference type="InterPro" id="IPR040456">
    <property type="entry name" value="RNase_H2_suB"/>
</dbReference>
<feature type="compositionally biased region" description="Basic and acidic residues" evidence="6">
    <location>
        <begin position="379"/>
        <end position="411"/>
    </location>
</feature>
<feature type="compositionally biased region" description="Low complexity" evidence="6">
    <location>
        <begin position="274"/>
        <end position="295"/>
    </location>
</feature>
<dbReference type="OrthoDB" id="29098at2759"/>
<accession>A0A9P4QMP7</accession>
<comment type="function">
    <text evidence="4">Non catalytic subunit of RNase H2, an endonuclease that specifically degrades the RNA of RNA:DNA hybrids. Participates in DNA replication, possibly by mediating the removal of lagging-strand Okazaki fragment RNA primers during DNA replication. Mediates the excision of single ribonucleotides from DNA:RNA duplexes.</text>
</comment>
<comment type="caution">
    <text evidence="9">The sequence shown here is derived from an EMBL/GenBank/DDBJ whole genome shotgun (WGS) entry which is preliminary data.</text>
</comment>
<dbReference type="GO" id="GO:0006401">
    <property type="term" value="P:RNA catabolic process"/>
    <property type="evidence" value="ECO:0007669"/>
    <property type="project" value="TreeGrafter"/>
</dbReference>
<evidence type="ECO:0000313" key="9">
    <source>
        <dbReference type="EMBL" id="KAF2727686.1"/>
    </source>
</evidence>
<dbReference type="AlphaFoldDB" id="A0A9P4QMP7"/>
<dbReference type="Pfam" id="PF09468">
    <property type="entry name" value="RNase_H2-Ydr279"/>
    <property type="match status" value="1"/>
</dbReference>
<dbReference type="InterPro" id="IPR041195">
    <property type="entry name" value="Rnh202_N"/>
</dbReference>
<dbReference type="EMBL" id="ML996318">
    <property type="protein sequence ID" value="KAF2727686.1"/>
    <property type="molecule type" value="Genomic_DNA"/>
</dbReference>
<evidence type="ECO:0000256" key="5">
    <source>
        <dbReference type="ARBA" id="ARBA00033464"/>
    </source>
</evidence>
<sequence length="426" mass="47089">MARTRSKPTPKEATPLLATSTAKPIPPSVENAPKLFVLPKDTSKEARIVALDNPATEQSSRYLFCPEKGFYEFTRIGAPKKACKSWLITSEKRDEEGEEADEEPLLGTGYVSKTPDLFVATPIDLLFLILPALAPKSAKDTKQLFLCLDDHLDKLSSSSSQHWTNLLAQYPTLRSMIEGKMGAFCDTVDAGDEKMYRLSHEKLFQIIVKKAQRICDRGFPSSMEEKFIKPALHIPVMSIKREESSLTNASEEPASQTLNSQASSAPSTVLDSQTSTETTETAATNLSTPSTDTPLTTPPSIPPLLRLRTTLTYILTTYIPPLLHPPLQSLLATSTSPSFEPLNTHLATLSTLKAEAAALRSISDNISRKRALDEEDEEKAAGREEKKRKKEEEERKKKSESRGVRQLKKADTSGMMKLSSFFTKKG</sequence>
<evidence type="ECO:0000313" key="10">
    <source>
        <dbReference type="Proteomes" id="UP000799444"/>
    </source>
</evidence>
<organism evidence="9 10">
    <name type="scientific">Polyplosphaeria fusca</name>
    <dbReference type="NCBI Taxonomy" id="682080"/>
    <lineage>
        <taxon>Eukaryota</taxon>
        <taxon>Fungi</taxon>
        <taxon>Dikarya</taxon>
        <taxon>Ascomycota</taxon>
        <taxon>Pezizomycotina</taxon>
        <taxon>Dothideomycetes</taxon>
        <taxon>Pleosporomycetidae</taxon>
        <taxon>Pleosporales</taxon>
        <taxon>Tetraplosphaeriaceae</taxon>
        <taxon>Polyplosphaeria</taxon>
    </lineage>
</organism>
<dbReference type="PANTHER" id="PTHR13383:SF11">
    <property type="entry name" value="RIBONUCLEASE H2 SUBUNIT B"/>
    <property type="match status" value="1"/>
</dbReference>
<dbReference type="CDD" id="cd09270">
    <property type="entry name" value="RNase_H2-B"/>
    <property type="match status" value="1"/>
</dbReference>
<evidence type="ECO:0000256" key="1">
    <source>
        <dbReference type="ARBA" id="ARBA00004123"/>
    </source>
</evidence>
<feature type="region of interest" description="Disordered" evidence="6">
    <location>
        <begin position="243"/>
        <end position="302"/>
    </location>
</feature>
<dbReference type="PANTHER" id="PTHR13383">
    <property type="entry name" value="RIBONUCLEASE H2 SUBUNIT B"/>
    <property type="match status" value="1"/>
</dbReference>
<evidence type="ECO:0000259" key="7">
    <source>
        <dbReference type="Pfam" id="PF09468"/>
    </source>
</evidence>
<feature type="domain" description="Rnh202 triple barrel" evidence="8">
    <location>
        <begin position="37"/>
        <end position="124"/>
    </location>
</feature>
<gene>
    <name evidence="9" type="ORF">EJ04DRAFT_547154</name>
</gene>
<comment type="subcellular location">
    <subcellularLocation>
        <location evidence="1">Nucleus</location>
    </subcellularLocation>
</comment>
<evidence type="ECO:0000256" key="4">
    <source>
        <dbReference type="ARBA" id="ARBA00024778"/>
    </source>
</evidence>
<dbReference type="Pfam" id="PF17745">
    <property type="entry name" value="Ydr279_N"/>
    <property type="match status" value="1"/>
</dbReference>
<evidence type="ECO:0000256" key="6">
    <source>
        <dbReference type="SAM" id="MobiDB-lite"/>
    </source>
</evidence>
<dbReference type="Proteomes" id="UP000799444">
    <property type="component" value="Unassembled WGS sequence"/>
</dbReference>
<proteinExistence type="predicted"/>
<evidence type="ECO:0000256" key="3">
    <source>
        <dbReference type="ARBA" id="ARBA00023242"/>
    </source>
</evidence>
<feature type="compositionally biased region" description="Polar residues" evidence="6">
    <location>
        <begin position="245"/>
        <end position="273"/>
    </location>
</feature>
<feature type="region of interest" description="Disordered" evidence="6">
    <location>
        <begin position="1"/>
        <end position="26"/>
    </location>
</feature>
<keyword evidence="3" id="KW-0539">Nucleus</keyword>
<name>A0A9P4QMP7_9PLEO</name>
<evidence type="ECO:0000259" key="8">
    <source>
        <dbReference type="Pfam" id="PF17745"/>
    </source>
</evidence>
<feature type="region of interest" description="Disordered" evidence="6">
    <location>
        <begin position="369"/>
        <end position="426"/>
    </location>
</feature>
<dbReference type="GO" id="GO:0032299">
    <property type="term" value="C:ribonuclease H2 complex"/>
    <property type="evidence" value="ECO:0007669"/>
    <property type="project" value="InterPro"/>
</dbReference>
<dbReference type="Gene3D" id="1.10.20.120">
    <property type="match status" value="1"/>
</dbReference>
<dbReference type="GO" id="GO:0005654">
    <property type="term" value="C:nucleoplasm"/>
    <property type="evidence" value="ECO:0007669"/>
    <property type="project" value="TreeGrafter"/>
</dbReference>
<reference evidence="9" key="1">
    <citation type="journal article" date="2020" name="Stud. Mycol.">
        <title>101 Dothideomycetes genomes: a test case for predicting lifestyles and emergence of pathogens.</title>
        <authorList>
            <person name="Haridas S."/>
            <person name="Albert R."/>
            <person name="Binder M."/>
            <person name="Bloem J."/>
            <person name="Labutti K."/>
            <person name="Salamov A."/>
            <person name="Andreopoulos B."/>
            <person name="Baker S."/>
            <person name="Barry K."/>
            <person name="Bills G."/>
            <person name="Bluhm B."/>
            <person name="Cannon C."/>
            <person name="Castanera R."/>
            <person name="Culley D."/>
            <person name="Daum C."/>
            <person name="Ezra D."/>
            <person name="Gonzalez J."/>
            <person name="Henrissat B."/>
            <person name="Kuo A."/>
            <person name="Liang C."/>
            <person name="Lipzen A."/>
            <person name="Lutzoni F."/>
            <person name="Magnuson J."/>
            <person name="Mondo S."/>
            <person name="Nolan M."/>
            <person name="Ohm R."/>
            <person name="Pangilinan J."/>
            <person name="Park H.-J."/>
            <person name="Ramirez L."/>
            <person name="Alfaro M."/>
            <person name="Sun H."/>
            <person name="Tritt A."/>
            <person name="Yoshinaga Y."/>
            <person name="Zwiers L.-H."/>
            <person name="Turgeon B."/>
            <person name="Goodwin S."/>
            <person name="Spatafora J."/>
            <person name="Crous P."/>
            <person name="Grigoriev I."/>
        </authorList>
    </citation>
    <scope>NUCLEOTIDE SEQUENCE</scope>
    <source>
        <strain evidence="9">CBS 125425</strain>
    </source>
</reference>